<name>A0AAV3RD47_LITER</name>
<evidence type="ECO:0000313" key="2">
    <source>
        <dbReference type="EMBL" id="GAA0173045.1"/>
    </source>
</evidence>
<dbReference type="InterPro" id="IPR001128">
    <property type="entry name" value="Cyt_P450"/>
</dbReference>
<dbReference type="EMBL" id="BAABME010008416">
    <property type="protein sequence ID" value="GAA0173045.1"/>
    <property type="molecule type" value="Genomic_DNA"/>
</dbReference>
<dbReference type="PANTHER" id="PTHR24299">
    <property type="entry name" value="CYTOCHROME P450 FAMILY 1"/>
    <property type="match status" value="1"/>
</dbReference>
<dbReference type="AlphaFoldDB" id="A0AAV3RD47"/>
<comment type="caution">
    <text evidence="2">The sequence shown here is derived from an EMBL/GenBank/DDBJ whole genome shotgun (WGS) entry which is preliminary data.</text>
</comment>
<feature type="transmembrane region" description="Helical" evidence="1">
    <location>
        <begin position="6"/>
        <end position="26"/>
    </location>
</feature>
<dbReference type="Gene3D" id="1.10.630.10">
    <property type="entry name" value="Cytochrome P450"/>
    <property type="match status" value="1"/>
</dbReference>
<evidence type="ECO:0000313" key="3">
    <source>
        <dbReference type="Proteomes" id="UP001454036"/>
    </source>
</evidence>
<protein>
    <recommendedName>
        <fullName evidence="4">Cytochrome P450</fullName>
    </recommendedName>
</protein>
<dbReference type="InterPro" id="IPR036396">
    <property type="entry name" value="Cyt_P450_sf"/>
</dbReference>
<dbReference type="SUPFAM" id="SSF48264">
    <property type="entry name" value="Cytochrome P450"/>
    <property type="match status" value="1"/>
</dbReference>
<organism evidence="2 3">
    <name type="scientific">Lithospermum erythrorhizon</name>
    <name type="common">Purple gromwell</name>
    <name type="synonym">Lithospermum officinale var. erythrorhizon</name>
    <dbReference type="NCBI Taxonomy" id="34254"/>
    <lineage>
        <taxon>Eukaryota</taxon>
        <taxon>Viridiplantae</taxon>
        <taxon>Streptophyta</taxon>
        <taxon>Embryophyta</taxon>
        <taxon>Tracheophyta</taxon>
        <taxon>Spermatophyta</taxon>
        <taxon>Magnoliopsida</taxon>
        <taxon>eudicotyledons</taxon>
        <taxon>Gunneridae</taxon>
        <taxon>Pentapetalae</taxon>
        <taxon>asterids</taxon>
        <taxon>lamiids</taxon>
        <taxon>Boraginales</taxon>
        <taxon>Boraginaceae</taxon>
        <taxon>Boraginoideae</taxon>
        <taxon>Lithospermeae</taxon>
        <taxon>Lithospermum</taxon>
    </lineage>
</organism>
<dbReference type="GO" id="GO:0020037">
    <property type="term" value="F:heme binding"/>
    <property type="evidence" value="ECO:0007669"/>
    <property type="project" value="InterPro"/>
</dbReference>
<accession>A0AAV3RD47</accession>
<sequence>MEYNFSSPLLLYCYVILLPIFILLFLKPNKRSLTKLHPSPPGWPVFGHMFQLGTLPYVTMANMKEKYGPAIWLKIWSTLWTMVVQSANAAAEFYKYHDLSFPDRVIVDTITSHDFHKSSFVFAPCGSYWRMLRRLCISSFNSKIDGDSVQVRRKCLGKYQYDWKHIVNI</sequence>
<dbReference type="GO" id="GO:0016705">
    <property type="term" value="F:oxidoreductase activity, acting on paired donors, with incorporation or reduction of molecular oxygen"/>
    <property type="evidence" value="ECO:0007669"/>
    <property type="project" value="InterPro"/>
</dbReference>
<keyword evidence="1" id="KW-1133">Transmembrane helix</keyword>
<dbReference type="PANTHER" id="PTHR24299:SF58">
    <property type="entry name" value="CYTOCHROME P450"/>
    <property type="match status" value="1"/>
</dbReference>
<dbReference type="GO" id="GO:0004497">
    <property type="term" value="F:monooxygenase activity"/>
    <property type="evidence" value="ECO:0007669"/>
    <property type="project" value="InterPro"/>
</dbReference>
<reference evidence="2 3" key="1">
    <citation type="submission" date="2024-01" db="EMBL/GenBank/DDBJ databases">
        <title>The complete chloroplast genome sequence of Lithospermum erythrorhizon: insights into the phylogenetic relationship among Boraginaceae species and the maternal lineages of purple gromwells.</title>
        <authorList>
            <person name="Okada T."/>
            <person name="Watanabe K."/>
        </authorList>
    </citation>
    <scope>NUCLEOTIDE SEQUENCE [LARGE SCALE GENOMIC DNA]</scope>
</reference>
<keyword evidence="1" id="KW-0472">Membrane</keyword>
<dbReference type="GO" id="GO:0005506">
    <property type="term" value="F:iron ion binding"/>
    <property type="evidence" value="ECO:0007669"/>
    <property type="project" value="InterPro"/>
</dbReference>
<evidence type="ECO:0008006" key="4">
    <source>
        <dbReference type="Google" id="ProtNLM"/>
    </source>
</evidence>
<evidence type="ECO:0000256" key="1">
    <source>
        <dbReference type="SAM" id="Phobius"/>
    </source>
</evidence>
<gene>
    <name evidence="2" type="ORF">LIER_26744</name>
</gene>
<keyword evidence="3" id="KW-1185">Reference proteome</keyword>
<dbReference type="Proteomes" id="UP001454036">
    <property type="component" value="Unassembled WGS sequence"/>
</dbReference>
<dbReference type="Pfam" id="PF00067">
    <property type="entry name" value="p450"/>
    <property type="match status" value="1"/>
</dbReference>
<proteinExistence type="predicted"/>
<keyword evidence="1" id="KW-0812">Transmembrane</keyword>